<reference evidence="1" key="1">
    <citation type="submission" date="2023-03" db="EMBL/GenBank/DDBJ databases">
        <title>Massive genome expansion in bonnet fungi (Mycena s.s.) driven by repeated elements and novel gene families across ecological guilds.</title>
        <authorList>
            <consortium name="Lawrence Berkeley National Laboratory"/>
            <person name="Harder C.B."/>
            <person name="Miyauchi S."/>
            <person name="Viragh M."/>
            <person name="Kuo A."/>
            <person name="Thoen E."/>
            <person name="Andreopoulos B."/>
            <person name="Lu D."/>
            <person name="Skrede I."/>
            <person name="Drula E."/>
            <person name="Henrissat B."/>
            <person name="Morin E."/>
            <person name="Kohler A."/>
            <person name="Barry K."/>
            <person name="LaButti K."/>
            <person name="Morin E."/>
            <person name="Salamov A."/>
            <person name="Lipzen A."/>
            <person name="Mereny Z."/>
            <person name="Hegedus B."/>
            <person name="Baldrian P."/>
            <person name="Stursova M."/>
            <person name="Weitz H."/>
            <person name="Taylor A."/>
            <person name="Grigoriev I.V."/>
            <person name="Nagy L.G."/>
            <person name="Martin F."/>
            <person name="Kauserud H."/>
        </authorList>
    </citation>
    <scope>NUCLEOTIDE SEQUENCE</scope>
    <source>
        <strain evidence="1">9284</strain>
    </source>
</reference>
<dbReference type="EMBL" id="JARKIF010000008">
    <property type="protein sequence ID" value="KAJ7633277.1"/>
    <property type="molecule type" value="Genomic_DNA"/>
</dbReference>
<evidence type="ECO:0000313" key="1">
    <source>
        <dbReference type="EMBL" id="KAJ7633277.1"/>
    </source>
</evidence>
<evidence type="ECO:0000313" key="2">
    <source>
        <dbReference type="Proteomes" id="UP001221142"/>
    </source>
</evidence>
<keyword evidence="2" id="KW-1185">Reference proteome</keyword>
<name>A0AAD7FRJ6_9AGAR</name>
<accession>A0AAD7FRJ6</accession>
<dbReference type="Proteomes" id="UP001221142">
    <property type="component" value="Unassembled WGS sequence"/>
</dbReference>
<protein>
    <submittedName>
        <fullName evidence="1">Uncharacterized protein</fullName>
    </submittedName>
</protein>
<comment type="caution">
    <text evidence="1">The sequence shown here is derived from an EMBL/GenBank/DDBJ whole genome shotgun (WGS) entry which is preliminary data.</text>
</comment>
<proteinExistence type="predicted"/>
<organism evidence="1 2">
    <name type="scientific">Roridomyces roridus</name>
    <dbReference type="NCBI Taxonomy" id="1738132"/>
    <lineage>
        <taxon>Eukaryota</taxon>
        <taxon>Fungi</taxon>
        <taxon>Dikarya</taxon>
        <taxon>Basidiomycota</taxon>
        <taxon>Agaricomycotina</taxon>
        <taxon>Agaricomycetes</taxon>
        <taxon>Agaricomycetidae</taxon>
        <taxon>Agaricales</taxon>
        <taxon>Marasmiineae</taxon>
        <taxon>Mycenaceae</taxon>
        <taxon>Roridomyces</taxon>
    </lineage>
</organism>
<sequence length="678" mass="76520">MHPSLRIGGLQNLPISIRRYAQAAAAGSLESLHRALDILEMRPDRETLRLSMLPVFYQLLDPARIPTAADPAYDFEVETEAHKTANVVLHTLSYTLQIPEAACPAIWERIWAWFIFLDMYYRVHEDQSEDWMLCARIVCCANLLQHHPEISTSIRSTPAFYAALPRAWAAAVAWKRARDKDERPWPAGLFCSLCSFLSDKEIMSPVNLEAFMEGASNNVLIVTSTVLWHTETVVMVLKDPRFPVTDQALAVFDGLLLFLGHIVDSLDSPHSLVEDITNRLLYRLLHQDLITNLLVVVRTLPSVAGAENSGRVADRTFKLLRRLFSTALPDAIAVCALRSDAGTGMQDHILFFLERLLPSLSVYKDQLTLLNTSLSQCPTEARQFTTVDVRNAWTCLSALVHRRLALSESNPAKLKACDNTLSVDWHHEHKVACSKPHSILLNDSLHSIPSRERRFLRAILQEDYMRSRLQIFTDTIKCLRAYPKAGYFVHFNYVRGTAEICVYPIESEADQPGRDILDHLAEPASGSQSQWPDLLARVGRSEGRMIIHVISRFAQAAVSGPTHRLGLIMETMMLEESTSRLIYFLLLVYRLLDPARIPASDPDHAVLTPTEVDATQAAMSALEAVAATRNVPSDVAADMIWDRICRWHQFLEAHHKVNEDFRQEWGLCCRTVQAAHQL</sequence>
<gene>
    <name evidence="1" type="ORF">FB45DRAFT_1148952</name>
</gene>
<dbReference type="AlphaFoldDB" id="A0AAD7FRJ6"/>